<evidence type="ECO:0000313" key="8">
    <source>
        <dbReference type="EMBL" id="CAA9246054.1"/>
    </source>
</evidence>
<dbReference type="AlphaFoldDB" id="A0A6J4I9S6"/>
<feature type="transmembrane region" description="Helical" evidence="7">
    <location>
        <begin position="6"/>
        <end position="22"/>
    </location>
</feature>
<protein>
    <recommendedName>
        <fullName evidence="9">Auxin efflux carrier family protein</fullName>
    </recommendedName>
</protein>
<feature type="transmembrane region" description="Helical" evidence="7">
    <location>
        <begin position="62"/>
        <end position="81"/>
    </location>
</feature>
<evidence type="ECO:0000256" key="4">
    <source>
        <dbReference type="ARBA" id="ARBA00022692"/>
    </source>
</evidence>
<accession>A0A6J4I9S6</accession>
<feature type="transmembrane region" description="Helical" evidence="7">
    <location>
        <begin position="256"/>
        <end position="274"/>
    </location>
</feature>
<keyword evidence="6 7" id="KW-0472">Membrane</keyword>
<comment type="subcellular location">
    <subcellularLocation>
        <location evidence="1">Membrane</location>
        <topology evidence="1">Multi-pass membrane protein</topology>
    </subcellularLocation>
</comment>
<feature type="transmembrane region" description="Helical" evidence="7">
    <location>
        <begin position="227"/>
        <end position="250"/>
    </location>
</feature>
<feature type="transmembrane region" description="Helical" evidence="7">
    <location>
        <begin position="159"/>
        <end position="182"/>
    </location>
</feature>
<name>A0A6J4I9S6_9PROT</name>
<organism evidence="8">
    <name type="scientific">uncultured Acetobacteraceae bacterium</name>
    <dbReference type="NCBI Taxonomy" id="169975"/>
    <lineage>
        <taxon>Bacteria</taxon>
        <taxon>Pseudomonadati</taxon>
        <taxon>Pseudomonadota</taxon>
        <taxon>Alphaproteobacteria</taxon>
        <taxon>Acetobacterales</taxon>
        <taxon>Acetobacteraceae</taxon>
        <taxon>environmental samples</taxon>
    </lineage>
</organism>
<gene>
    <name evidence="8" type="ORF">AVDCRST_MAG08-1863</name>
</gene>
<evidence type="ECO:0000256" key="5">
    <source>
        <dbReference type="ARBA" id="ARBA00022989"/>
    </source>
</evidence>
<proteinExistence type="predicted"/>
<keyword evidence="4 7" id="KW-0812">Transmembrane</keyword>
<dbReference type="Pfam" id="PF03547">
    <property type="entry name" value="Mem_trans"/>
    <property type="match status" value="1"/>
</dbReference>
<dbReference type="GO" id="GO:0016020">
    <property type="term" value="C:membrane"/>
    <property type="evidence" value="ECO:0007669"/>
    <property type="project" value="UniProtKB-SubCell"/>
</dbReference>
<evidence type="ECO:0008006" key="9">
    <source>
        <dbReference type="Google" id="ProtNLM"/>
    </source>
</evidence>
<dbReference type="PANTHER" id="PTHR36838:SF3">
    <property type="entry name" value="TRANSPORTER AUXIN EFFLUX CARRIER EC FAMILY"/>
    <property type="match status" value="1"/>
</dbReference>
<dbReference type="InterPro" id="IPR004776">
    <property type="entry name" value="Mem_transp_PIN-like"/>
</dbReference>
<dbReference type="GO" id="GO:0055085">
    <property type="term" value="P:transmembrane transport"/>
    <property type="evidence" value="ECO:0007669"/>
    <property type="project" value="InterPro"/>
</dbReference>
<feature type="transmembrane region" description="Helical" evidence="7">
    <location>
        <begin position="122"/>
        <end position="147"/>
    </location>
</feature>
<evidence type="ECO:0000256" key="3">
    <source>
        <dbReference type="ARBA" id="ARBA00022475"/>
    </source>
</evidence>
<dbReference type="EMBL" id="CADCTG010000154">
    <property type="protein sequence ID" value="CAA9246054.1"/>
    <property type="molecule type" value="Genomic_DNA"/>
</dbReference>
<feature type="transmembrane region" description="Helical" evidence="7">
    <location>
        <begin position="286"/>
        <end position="306"/>
    </location>
</feature>
<feature type="transmembrane region" description="Helical" evidence="7">
    <location>
        <begin position="93"/>
        <end position="116"/>
    </location>
</feature>
<feature type="transmembrane region" description="Helical" evidence="7">
    <location>
        <begin position="34"/>
        <end position="56"/>
    </location>
</feature>
<evidence type="ECO:0000256" key="6">
    <source>
        <dbReference type="ARBA" id="ARBA00023136"/>
    </source>
</evidence>
<feature type="transmembrane region" description="Helical" evidence="7">
    <location>
        <begin position="194"/>
        <end position="215"/>
    </location>
</feature>
<keyword evidence="5 7" id="KW-1133">Transmembrane helix</keyword>
<evidence type="ECO:0000256" key="2">
    <source>
        <dbReference type="ARBA" id="ARBA00022448"/>
    </source>
</evidence>
<keyword evidence="2" id="KW-0813">Transport</keyword>
<keyword evidence="3" id="KW-1003">Cell membrane</keyword>
<evidence type="ECO:0000256" key="7">
    <source>
        <dbReference type="SAM" id="Phobius"/>
    </source>
</evidence>
<sequence length="309" mass="31307">MAVVLGIVAPVFLIIALGYGAAKRGFVDPAGFKGLNAFAFSLASPALLFLGGTTGAVGGGRAALAFFVGTAAIYAGTLLAARRLGGRPLGAAGMLALDATFGNTVMMGIPLVTAAFGAEALAVLLAILALHSMVLLGTATVVAEIGLHARAPWRRVLRATVAGVARNPIVMAVAAALLWRLLGLPAPPGFVRRALELLGAAGPPVALFCLGGSLAALDPRAAWRETLLAGSLKLFALPVAVWAACLALDVPRFETAVTVLVAALPTGANAYLLAQRYRIEADRSGATVLVTTAVSVATLSALLAWLRTG</sequence>
<reference evidence="8" key="1">
    <citation type="submission" date="2020-02" db="EMBL/GenBank/DDBJ databases">
        <authorList>
            <person name="Meier V. D."/>
        </authorList>
    </citation>
    <scope>NUCLEOTIDE SEQUENCE</scope>
    <source>
        <strain evidence="8">AVDCRST_MAG08</strain>
    </source>
</reference>
<dbReference type="PANTHER" id="PTHR36838">
    <property type="entry name" value="AUXIN EFFLUX CARRIER FAMILY PROTEIN"/>
    <property type="match status" value="1"/>
</dbReference>
<evidence type="ECO:0000256" key="1">
    <source>
        <dbReference type="ARBA" id="ARBA00004141"/>
    </source>
</evidence>